<dbReference type="Pfam" id="PF13427">
    <property type="entry name" value="AadA_C"/>
    <property type="match status" value="1"/>
</dbReference>
<dbReference type="GO" id="GO:0016740">
    <property type="term" value="F:transferase activity"/>
    <property type="evidence" value="ECO:0007669"/>
    <property type="project" value="UniProtKB-KW"/>
</dbReference>
<keyword evidence="5" id="KW-1185">Reference proteome</keyword>
<reference evidence="5" key="1">
    <citation type="submission" date="2016-10" db="EMBL/GenBank/DDBJ databases">
        <authorList>
            <person name="Varghese N."/>
            <person name="Submissions S."/>
        </authorList>
    </citation>
    <scope>NUCLEOTIDE SEQUENCE [LARGE SCALE GENOMIC DNA]</scope>
    <source>
        <strain evidence="5">PL19</strain>
    </source>
</reference>
<feature type="domain" description="Adenylyltransferase AadA C-terminal" evidence="3">
    <location>
        <begin position="89"/>
        <end position="179"/>
    </location>
</feature>
<gene>
    <name evidence="4" type="ORF">SAMN05192584_101560</name>
</gene>
<sequence>MSQLQEAVELVDGVLGPTAVGVYLHGSSVLAGLRPAGDIDLLVLSRQTMGERERHALLEGLLEISAPGPAAHHGAGRRPPLTGPRPARVIDPVPHRDLTRASTAGIPDLLDELEDDTRNVVLTLARIWTTLATGEITPKNTAADWALTRLPAEHRPVLEHARNLYLNRRYSEETWSDELRAQARPHTEKALAEISRLRQEKA</sequence>
<accession>A0A1I3UPM7</accession>
<evidence type="ECO:0000313" key="4">
    <source>
        <dbReference type="EMBL" id="SFJ83821.1"/>
    </source>
</evidence>
<dbReference type="Proteomes" id="UP000198928">
    <property type="component" value="Unassembled WGS sequence"/>
</dbReference>
<name>A0A1I3UPM7_9ACTN</name>
<proteinExistence type="predicted"/>
<dbReference type="InterPro" id="IPR043519">
    <property type="entry name" value="NT_sf"/>
</dbReference>
<protein>
    <recommendedName>
        <fullName evidence="3">Adenylyltransferase AadA C-terminal domain-containing protein</fullName>
    </recommendedName>
</protein>
<dbReference type="SUPFAM" id="SSF81301">
    <property type="entry name" value="Nucleotidyltransferase"/>
    <property type="match status" value="1"/>
</dbReference>
<dbReference type="EMBL" id="FOSG01000001">
    <property type="protein sequence ID" value="SFJ83821.1"/>
    <property type="molecule type" value="Genomic_DNA"/>
</dbReference>
<dbReference type="OrthoDB" id="7058480at2"/>
<dbReference type="InterPro" id="IPR025184">
    <property type="entry name" value="AadA_C"/>
</dbReference>
<feature type="compositionally biased region" description="Low complexity" evidence="2">
    <location>
        <begin position="68"/>
        <end position="80"/>
    </location>
</feature>
<evidence type="ECO:0000259" key="3">
    <source>
        <dbReference type="Pfam" id="PF13427"/>
    </source>
</evidence>
<evidence type="ECO:0000313" key="5">
    <source>
        <dbReference type="Proteomes" id="UP000198928"/>
    </source>
</evidence>
<organism evidence="4 5">
    <name type="scientific">Streptomyces pini</name>
    <dbReference type="NCBI Taxonomy" id="1520580"/>
    <lineage>
        <taxon>Bacteria</taxon>
        <taxon>Bacillati</taxon>
        <taxon>Actinomycetota</taxon>
        <taxon>Actinomycetes</taxon>
        <taxon>Kitasatosporales</taxon>
        <taxon>Streptomycetaceae</taxon>
        <taxon>Streptomyces</taxon>
    </lineage>
</organism>
<evidence type="ECO:0000256" key="1">
    <source>
        <dbReference type="ARBA" id="ARBA00022679"/>
    </source>
</evidence>
<dbReference type="RefSeq" id="WP_093847284.1">
    <property type="nucleotide sequence ID" value="NZ_FOSG01000001.1"/>
</dbReference>
<keyword evidence="1" id="KW-0808">Transferase</keyword>
<dbReference type="AlphaFoldDB" id="A0A1I3UPM7"/>
<feature type="region of interest" description="Disordered" evidence="2">
    <location>
        <begin position="68"/>
        <end position="89"/>
    </location>
</feature>
<evidence type="ECO:0000256" key="2">
    <source>
        <dbReference type="SAM" id="MobiDB-lite"/>
    </source>
</evidence>